<feature type="chain" id="PRO_5045712831" evidence="1">
    <location>
        <begin position="20"/>
        <end position="182"/>
    </location>
</feature>
<accession>A0ABR2I8M2</accession>
<protein>
    <submittedName>
        <fullName evidence="3">CVNH domain-containing protein</fullName>
    </submittedName>
</protein>
<feature type="domain" description="Cyanovirin-N" evidence="2">
    <location>
        <begin position="36"/>
        <end position="127"/>
    </location>
</feature>
<proteinExistence type="predicted"/>
<keyword evidence="4" id="KW-1185">Reference proteome</keyword>
<evidence type="ECO:0000256" key="1">
    <source>
        <dbReference type="SAM" id="SignalP"/>
    </source>
</evidence>
<feature type="signal peptide" evidence="1">
    <location>
        <begin position="1"/>
        <end position="19"/>
    </location>
</feature>
<comment type="caution">
    <text evidence="3">The sequence shown here is derived from an EMBL/GenBank/DDBJ whole genome shotgun (WGS) entry which is preliminary data.</text>
</comment>
<evidence type="ECO:0000259" key="2">
    <source>
        <dbReference type="Pfam" id="PF08881"/>
    </source>
</evidence>
<dbReference type="InterPro" id="IPR011058">
    <property type="entry name" value="Cyanovirin-N"/>
</dbReference>
<organism evidence="3 4">
    <name type="scientific">Apiospora arundinis</name>
    <dbReference type="NCBI Taxonomy" id="335852"/>
    <lineage>
        <taxon>Eukaryota</taxon>
        <taxon>Fungi</taxon>
        <taxon>Dikarya</taxon>
        <taxon>Ascomycota</taxon>
        <taxon>Pezizomycotina</taxon>
        <taxon>Sordariomycetes</taxon>
        <taxon>Xylariomycetidae</taxon>
        <taxon>Amphisphaeriales</taxon>
        <taxon>Apiosporaceae</taxon>
        <taxon>Apiospora</taxon>
    </lineage>
</organism>
<dbReference type="Proteomes" id="UP001390339">
    <property type="component" value="Unassembled WGS sequence"/>
</dbReference>
<gene>
    <name evidence="3" type="ORF">PGQ11_010087</name>
</gene>
<dbReference type="EMBL" id="JAPCWZ010000006">
    <property type="protein sequence ID" value="KAK8859353.1"/>
    <property type="molecule type" value="Genomic_DNA"/>
</dbReference>
<dbReference type="InterPro" id="IPR036673">
    <property type="entry name" value="Cyanovirin-N_sf"/>
</dbReference>
<name>A0ABR2I8M2_9PEZI</name>
<keyword evidence="1" id="KW-0732">Signal</keyword>
<sequence length="182" mass="19927">MKMLIQILALMGLLMGAAANFTAYADPGQCEVIQQWHVYSVIADCPKPDGTWQCSILDLDNCYANYNVANISTITPQEDGKYSATCNACYWENTEMYCYCSLWVDGVYEFMQSKIDTNDLLVNANGFMKCFDRVASKCPQGIAPTGYVPPEVVTVTADVTATATAMATASSEARLKKNGFQA</sequence>
<dbReference type="Pfam" id="PF08881">
    <property type="entry name" value="CVNH"/>
    <property type="match status" value="1"/>
</dbReference>
<dbReference type="Gene3D" id="2.30.60.10">
    <property type="entry name" value="Cyanovirin-N"/>
    <property type="match status" value="1"/>
</dbReference>
<dbReference type="SUPFAM" id="SSF51322">
    <property type="entry name" value="Cyanovirin-N"/>
    <property type="match status" value="1"/>
</dbReference>
<evidence type="ECO:0000313" key="4">
    <source>
        <dbReference type="Proteomes" id="UP001390339"/>
    </source>
</evidence>
<reference evidence="3 4" key="1">
    <citation type="journal article" date="2024" name="IMA Fungus">
        <title>Apiospora arundinis, a panoply of carbohydrate-active enzymes and secondary metabolites.</title>
        <authorList>
            <person name="Sorensen T."/>
            <person name="Petersen C."/>
            <person name="Muurmann A.T."/>
            <person name="Christiansen J.V."/>
            <person name="Brundto M.L."/>
            <person name="Overgaard C.K."/>
            <person name="Boysen A.T."/>
            <person name="Wollenberg R.D."/>
            <person name="Larsen T.O."/>
            <person name="Sorensen J.L."/>
            <person name="Nielsen K.L."/>
            <person name="Sondergaard T.E."/>
        </authorList>
    </citation>
    <scope>NUCLEOTIDE SEQUENCE [LARGE SCALE GENOMIC DNA]</scope>
    <source>
        <strain evidence="3 4">AAU 773</strain>
    </source>
</reference>
<evidence type="ECO:0000313" key="3">
    <source>
        <dbReference type="EMBL" id="KAK8859353.1"/>
    </source>
</evidence>